<dbReference type="EMBL" id="JADEXG010000034">
    <property type="protein sequence ID" value="MBE9078515.1"/>
    <property type="molecule type" value="Genomic_DNA"/>
</dbReference>
<evidence type="ECO:0000256" key="3">
    <source>
        <dbReference type="ARBA" id="ARBA00019010"/>
    </source>
</evidence>
<accession>A0A8J7DNS0</accession>
<keyword evidence="5" id="KW-0819">tRNA processing</keyword>
<proteinExistence type="inferred from homology"/>
<evidence type="ECO:0000313" key="12">
    <source>
        <dbReference type="Proteomes" id="UP000636505"/>
    </source>
</evidence>
<dbReference type="PANTHER" id="PTHR33540">
    <property type="entry name" value="TRNA THREONYLCARBAMOYLADENOSINE BIOSYNTHESIS PROTEIN TSAE"/>
    <property type="match status" value="1"/>
</dbReference>
<sequence>MMQRSAVFDLPDVASTHRLGWQLAQQLVRGTVLLLEGDLGSGKTSLVKGLGAGLGITDTIDSPTFTLINEYLDGQLPLYHVDLYRLTPAAADQLYLETYWEGVEVELGIVAIEWPERLSYLPPDPLRLSLSYSATGGRQAKFMIPEGLASALNLTVLTKPIC</sequence>
<evidence type="ECO:0000256" key="5">
    <source>
        <dbReference type="ARBA" id="ARBA00022694"/>
    </source>
</evidence>
<dbReference type="GO" id="GO:0002949">
    <property type="term" value="P:tRNA threonylcarbamoyladenosine modification"/>
    <property type="evidence" value="ECO:0007669"/>
    <property type="project" value="InterPro"/>
</dbReference>
<dbReference type="GO" id="GO:0046872">
    <property type="term" value="F:metal ion binding"/>
    <property type="evidence" value="ECO:0007669"/>
    <property type="project" value="UniProtKB-KW"/>
</dbReference>
<reference evidence="11" key="1">
    <citation type="submission" date="2020-10" db="EMBL/GenBank/DDBJ databases">
        <authorList>
            <person name="Castelo-Branco R."/>
            <person name="Eusebio N."/>
            <person name="Adriana R."/>
            <person name="Vieira A."/>
            <person name="Brugerolle De Fraissinette N."/>
            <person name="Rezende De Castro R."/>
            <person name="Schneider M.P."/>
            <person name="Vasconcelos V."/>
            <person name="Leao P.N."/>
        </authorList>
    </citation>
    <scope>NUCLEOTIDE SEQUENCE</scope>
    <source>
        <strain evidence="11">LEGE 07310</strain>
    </source>
</reference>
<dbReference type="Proteomes" id="UP000636505">
    <property type="component" value="Unassembled WGS sequence"/>
</dbReference>
<evidence type="ECO:0000256" key="10">
    <source>
        <dbReference type="ARBA" id="ARBA00032441"/>
    </source>
</evidence>
<dbReference type="GO" id="GO:0005737">
    <property type="term" value="C:cytoplasm"/>
    <property type="evidence" value="ECO:0007669"/>
    <property type="project" value="UniProtKB-SubCell"/>
</dbReference>
<comment type="caution">
    <text evidence="11">The sequence shown here is derived from an EMBL/GenBank/DDBJ whole genome shotgun (WGS) entry which is preliminary data.</text>
</comment>
<keyword evidence="6" id="KW-0479">Metal-binding</keyword>
<keyword evidence="7" id="KW-0547">Nucleotide-binding</keyword>
<keyword evidence="9" id="KW-0460">Magnesium</keyword>
<dbReference type="GO" id="GO:0005524">
    <property type="term" value="F:ATP binding"/>
    <property type="evidence" value="ECO:0007669"/>
    <property type="project" value="UniProtKB-KW"/>
</dbReference>
<dbReference type="AlphaFoldDB" id="A0A8J7DNS0"/>
<dbReference type="InterPro" id="IPR003442">
    <property type="entry name" value="T6A_TsaE"/>
</dbReference>
<protein>
    <recommendedName>
        <fullName evidence="3">tRNA threonylcarbamoyladenosine biosynthesis protein TsaE</fullName>
    </recommendedName>
    <alternativeName>
        <fullName evidence="10">t(6)A37 threonylcarbamoyladenosine biosynthesis protein TsaE</fullName>
    </alternativeName>
</protein>
<evidence type="ECO:0000256" key="6">
    <source>
        <dbReference type="ARBA" id="ARBA00022723"/>
    </source>
</evidence>
<name>A0A8J7DNS0_9CYAN</name>
<evidence type="ECO:0000256" key="8">
    <source>
        <dbReference type="ARBA" id="ARBA00022840"/>
    </source>
</evidence>
<dbReference type="PANTHER" id="PTHR33540:SF2">
    <property type="entry name" value="TRNA THREONYLCARBAMOYLADENOSINE BIOSYNTHESIS PROTEIN TSAE"/>
    <property type="match status" value="1"/>
</dbReference>
<keyword evidence="8" id="KW-0067">ATP-binding</keyword>
<evidence type="ECO:0000256" key="4">
    <source>
        <dbReference type="ARBA" id="ARBA00022490"/>
    </source>
</evidence>
<evidence type="ECO:0000256" key="1">
    <source>
        <dbReference type="ARBA" id="ARBA00004496"/>
    </source>
</evidence>
<evidence type="ECO:0000256" key="9">
    <source>
        <dbReference type="ARBA" id="ARBA00022842"/>
    </source>
</evidence>
<dbReference type="RefSeq" id="WP_193908435.1">
    <property type="nucleotide sequence ID" value="NZ_JADEXG010000034.1"/>
</dbReference>
<organism evidence="11 12">
    <name type="scientific">Vasconcelosia minhoensis LEGE 07310</name>
    <dbReference type="NCBI Taxonomy" id="915328"/>
    <lineage>
        <taxon>Bacteria</taxon>
        <taxon>Bacillati</taxon>
        <taxon>Cyanobacteriota</taxon>
        <taxon>Cyanophyceae</taxon>
        <taxon>Nodosilineales</taxon>
        <taxon>Cymatolegaceae</taxon>
        <taxon>Vasconcelosia</taxon>
        <taxon>Vasconcelosia minhoensis</taxon>
    </lineage>
</organism>
<keyword evidence="4" id="KW-0963">Cytoplasm</keyword>
<comment type="subcellular location">
    <subcellularLocation>
        <location evidence="1">Cytoplasm</location>
    </subcellularLocation>
</comment>
<keyword evidence="12" id="KW-1185">Reference proteome</keyword>
<dbReference type="Gene3D" id="3.40.50.300">
    <property type="entry name" value="P-loop containing nucleotide triphosphate hydrolases"/>
    <property type="match status" value="1"/>
</dbReference>
<dbReference type="SUPFAM" id="SSF52540">
    <property type="entry name" value="P-loop containing nucleoside triphosphate hydrolases"/>
    <property type="match status" value="1"/>
</dbReference>
<dbReference type="NCBIfam" id="TIGR00150">
    <property type="entry name" value="T6A_YjeE"/>
    <property type="match status" value="1"/>
</dbReference>
<gene>
    <name evidence="11" type="primary">tsaE</name>
    <name evidence="11" type="ORF">IQ241_14625</name>
</gene>
<dbReference type="Pfam" id="PF02367">
    <property type="entry name" value="TsaE"/>
    <property type="match status" value="1"/>
</dbReference>
<evidence type="ECO:0000256" key="2">
    <source>
        <dbReference type="ARBA" id="ARBA00007599"/>
    </source>
</evidence>
<evidence type="ECO:0000256" key="7">
    <source>
        <dbReference type="ARBA" id="ARBA00022741"/>
    </source>
</evidence>
<evidence type="ECO:0000313" key="11">
    <source>
        <dbReference type="EMBL" id="MBE9078515.1"/>
    </source>
</evidence>
<dbReference type="InterPro" id="IPR027417">
    <property type="entry name" value="P-loop_NTPase"/>
</dbReference>
<comment type="similarity">
    <text evidence="2">Belongs to the TsaE family.</text>
</comment>